<evidence type="ECO:0000256" key="8">
    <source>
        <dbReference type="ARBA" id="ARBA00023128"/>
    </source>
</evidence>
<name>A0A6J1S9L1_FRAOC</name>
<evidence type="ECO:0000256" key="11">
    <source>
        <dbReference type="PROSITE-ProRule" id="PRU01023"/>
    </source>
</evidence>
<keyword evidence="5 11" id="KW-0949">S-adenosyl-L-methionine</keyword>
<dbReference type="Pfam" id="PF01189">
    <property type="entry name" value="Methyltr_RsmB-F"/>
    <property type="match status" value="1"/>
</dbReference>
<feature type="region of interest" description="Disordered" evidence="12">
    <location>
        <begin position="168"/>
        <end position="196"/>
    </location>
</feature>
<dbReference type="Gene3D" id="3.40.50.150">
    <property type="entry name" value="Vaccinia Virus protein VP39"/>
    <property type="match status" value="1"/>
</dbReference>
<dbReference type="InterPro" id="IPR029063">
    <property type="entry name" value="SAM-dependent_MTases_sf"/>
</dbReference>
<evidence type="ECO:0000259" key="13">
    <source>
        <dbReference type="PROSITE" id="PS51686"/>
    </source>
</evidence>
<sequence length="526" mass="59713">MLRQTVLSHSFKTTSQSLLFIPKRWNNKKYKEMQLEKLSNRVKALTQFDDFYPSLFQDQWPSIRVALLCAEKKGVVINNFSDKERIRKQLQNMGAYNIRKIYEDQSKALKIKIDSSDPSSTSSKNIYQIEGGIGETFIRQQQNDMADIYPEPLDSEVVEKISQNLVAKHGEKVSDESDDESLPDDPTKDQPLSESLKNADYDSSRLIFPGPTGIALSASLYDYVPATKLKGMDDFIPESSHYKYYKDVVEAPIDFELDTELSFPQHLDVYAYERGNCDTFNYSTRGTTEVYDYHILKLGTLAPVLALGLKEGETVLDLTASSLDIPMLICQTLIPGLFVINCGKTRRFGYFLKYFDSFFYETSSDTCNFVLTDDHPLAIEDAGLYDKVIVTVPSTFDREAVNKNEGNMFSPSLIQERLRLPELQTAFLSKAMDLVKEGGTVVYCTETLSPIQNDAVVQRALEKQWTESKTKFTIKDLSRTMEPLQPMLKIVPSGKYGQLVTPFLPNNCGPLYFSKIVKNRNQTGEE</sequence>
<dbReference type="SUPFAM" id="SSF53335">
    <property type="entry name" value="S-adenosyl-L-methionine-dependent methyltransferases"/>
    <property type="match status" value="1"/>
</dbReference>
<comment type="caution">
    <text evidence="11">Lacks conserved residue(s) required for the propagation of feature annotation.</text>
</comment>
<gene>
    <name evidence="15" type="primary">LOC113205777</name>
</gene>
<evidence type="ECO:0000313" key="15">
    <source>
        <dbReference type="RefSeq" id="XP_026277313.1"/>
    </source>
</evidence>
<keyword evidence="4 11" id="KW-0808">Transferase</keyword>
<evidence type="ECO:0000313" key="14">
    <source>
        <dbReference type="Proteomes" id="UP000504606"/>
    </source>
</evidence>
<dbReference type="InterPro" id="IPR023267">
    <property type="entry name" value="RCMT"/>
</dbReference>
<keyword evidence="6 11" id="KW-0694">RNA-binding</keyword>
<keyword evidence="14" id="KW-1185">Reference proteome</keyword>
<keyword evidence="3 11" id="KW-0489">Methyltransferase</keyword>
<dbReference type="PANTHER" id="PTHR22808">
    <property type="entry name" value="NCL1 YEAST -RELATED NOL1/NOP2/FMU SUN DOMAIN-CONTAINING"/>
    <property type="match status" value="1"/>
</dbReference>
<evidence type="ECO:0000256" key="5">
    <source>
        <dbReference type="ARBA" id="ARBA00022691"/>
    </source>
</evidence>
<evidence type="ECO:0000256" key="2">
    <source>
        <dbReference type="ARBA" id="ARBA00022552"/>
    </source>
</evidence>
<evidence type="ECO:0000256" key="3">
    <source>
        <dbReference type="ARBA" id="ARBA00022603"/>
    </source>
</evidence>
<proteinExistence type="inferred from homology"/>
<evidence type="ECO:0000256" key="7">
    <source>
        <dbReference type="ARBA" id="ARBA00022946"/>
    </source>
</evidence>
<accession>A0A6J1S9L1</accession>
<evidence type="ECO:0000256" key="4">
    <source>
        <dbReference type="ARBA" id="ARBA00022679"/>
    </source>
</evidence>
<dbReference type="GO" id="GO:0008173">
    <property type="term" value="F:RNA methyltransferase activity"/>
    <property type="evidence" value="ECO:0007669"/>
    <property type="project" value="InterPro"/>
</dbReference>
<protein>
    <recommendedName>
        <fullName evidence="9">NOL1/NOP2/Sun domain family member 4</fullName>
    </recommendedName>
</protein>
<dbReference type="GO" id="GO:0031167">
    <property type="term" value="P:rRNA methylation"/>
    <property type="evidence" value="ECO:0007669"/>
    <property type="project" value="TreeGrafter"/>
</dbReference>
<dbReference type="GO" id="GO:0005762">
    <property type="term" value="C:mitochondrial large ribosomal subunit"/>
    <property type="evidence" value="ECO:0007669"/>
    <property type="project" value="TreeGrafter"/>
</dbReference>
<dbReference type="KEGG" id="foc:113205777"/>
<reference evidence="15" key="1">
    <citation type="submission" date="2025-08" db="UniProtKB">
        <authorList>
            <consortium name="RefSeq"/>
        </authorList>
    </citation>
    <scope>IDENTIFICATION</scope>
    <source>
        <tissue evidence="15">Whole organism</tissue>
    </source>
</reference>
<comment type="subcellular location">
    <subcellularLocation>
        <location evidence="1">Mitochondrion</location>
    </subcellularLocation>
</comment>
<evidence type="ECO:0000256" key="10">
    <source>
        <dbReference type="ARBA" id="ARBA00049302"/>
    </source>
</evidence>
<dbReference type="InterPro" id="IPR001678">
    <property type="entry name" value="MeTrfase_RsmB-F_NOP2_dom"/>
</dbReference>
<evidence type="ECO:0000256" key="9">
    <source>
        <dbReference type="ARBA" id="ARBA00042050"/>
    </source>
</evidence>
<keyword evidence="2" id="KW-0698">rRNA processing</keyword>
<dbReference type="GO" id="GO:0003723">
    <property type="term" value="F:RNA binding"/>
    <property type="evidence" value="ECO:0007669"/>
    <property type="project" value="UniProtKB-UniRule"/>
</dbReference>
<evidence type="ECO:0000256" key="1">
    <source>
        <dbReference type="ARBA" id="ARBA00004173"/>
    </source>
</evidence>
<keyword evidence="8" id="KW-0496">Mitochondrion</keyword>
<evidence type="ECO:0000256" key="12">
    <source>
        <dbReference type="SAM" id="MobiDB-lite"/>
    </source>
</evidence>
<dbReference type="RefSeq" id="XP_026277313.1">
    <property type="nucleotide sequence ID" value="XM_026421528.2"/>
</dbReference>
<keyword evidence="7" id="KW-0809">Transit peptide</keyword>
<feature type="domain" description="SAM-dependent MTase RsmB/NOP-type" evidence="13">
    <location>
        <begin position="215"/>
        <end position="519"/>
    </location>
</feature>
<comment type="catalytic activity">
    <reaction evidence="10">
        <text>a cytidine in rRNA + S-adenosyl-L-methionine = a 5-methylcytidine in rRNA + S-adenosyl-L-homocysteine + H(+)</text>
        <dbReference type="Rhea" id="RHEA:61484"/>
        <dbReference type="Rhea" id="RHEA-COMP:15836"/>
        <dbReference type="Rhea" id="RHEA-COMP:15837"/>
        <dbReference type="ChEBI" id="CHEBI:15378"/>
        <dbReference type="ChEBI" id="CHEBI:57856"/>
        <dbReference type="ChEBI" id="CHEBI:59789"/>
        <dbReference type="ChEBI" id="CHEBI:74483"/>
        <dbReference type="ChEBI" id="CHEBI:82748"/>
    </reaction>
</comment>
<dbReference type="AlphaFoldDB" id="A0A6J1S9L1"/>
<evidence type="ECO:0000256" key="6">
    <source>
        <dbReference type="ARBA" id="ARBA00022884"/>
    </source>
</evidence>
<dbReference type="Gene3D" id="6.20.240.40">
    <property type="match status" value="1"/>
</dbReference>
<dbReference type="InterPro" id="IPR049560">
    <property type="entry name" value="MeTrfase_RsmB-F_NOP2_cat"/>
</dbReference>
<dbReference type="GeneID" id="113205777"/>
<comment type="similarity">
    <text evidence="11">Belongs to the class I-like SAM-binding methyltransferase superfamily. RsmB/NOP family.</text>
</comment>
<dbReference type="PANTHER" id="PTHR22808:SF3">
    <property type="entry name" value="5-METHYLCYTOSINE RRNA METHYLTRANSFERASE NSUN4"/>
    <property type="match status" value="1"/>
</dbReference>
<dbReference type="Proteomes" id="UP000504606">
    <property type="component" value="Unplaced"/>
</dbReference>
<dbReference type="OrthoDB" id="8020218at2759"/>
<organism evidence="14 15">
    <name type="scientific">Frankliniella occidentalis</name>
    <name type="common">Western flower thrips</name>
    <name type="synonym">Euthrips occidentalis</name>
    <dbReference type="NCBI Taxonomy" id="133901"/>
    <lineage>
        <taxon>Eukaryota</taxon>
        <taxon>Metazoa</taxon>
        <taxon>Ecdysozoa</taxon>
        <taxon>Arthropoda</taxon>
        <taxon>Hexapoda</taxon>
        <taxon>Insecta</taxon>
        <taxon>Pterygota</taxon>
        <taxon>Neoptera</taxon>
        <taxon>Paraneoptera</taxon>
        <taxon>Thysanoptera</taxon>
        <taxon>Terebrantia</taxon>
        <taxon>Thripoidea</taxon>
        <taxon>Thripidae</taxon>
        <taxon>Frankliniella</taxon>
    </lineage>
</organism>
<dbReference type="PROSITE" id="PS51686">
    <property type="entry name" value="SAM_MT_RSMB_NOP"/>
    <property type="match status" value="1"/>
</dbReference>
<feature type="binding site" evidence="11">
    <location>
        <position position="374"/>
    </location>
    <ligand>
        <name>S-adenosyl-L-methionine</name>
        <dbReference type="ChEBI" id="CHEBI:59789"/>
    </ligand>
</feature>